<proteinExistence type="predicted"/>
<dbReference type="EMBL" id="CAJPWZ010002539">
    <property type="protein sequence ID" value="CAG2239865.1"/>
    <property type="molecule type" value="Genomic_DNA"/>
</dbReference>
<keyword evidence="4" id="KW-1185">Reference proteome</keyword>
<name>A0A8S3U8R8_MYTED</name>
<dbReference type="GO" id="GO:0005230">
    <property type="term" value="F:extracellular ligand-gated monoatomic ion channel activity"/>
    <property type="evidence" value="ECO:0007669"/>
    <property type="project" value="InterPro"/>
</dbReference>
<dbReference type="GO" id="GO:0016020">
    <property type="term" value="C:membrane"/>
    <property type="evidence" value="ECO:0007669"/>
    <property type="project" value="InterPro"/>
</dbReference>
<evidence type="ECO:0000256" key="1">
    <source>
        <dbReference type="SAM" id="SignalP"/>
    </source>
</evidence>
<evidence type="ECO:0000259" key="2">
    <source>
        <dbReference type="Pfam" id="PF02931"/>
    </source>
</evidence>
<evidence type="ECO:0000313" key="4">
    <source>
        <dbReference type="Proteomes" id="UP000683360"/>
    </source>
</evidence>
<dbReference type="CDD" id="cd18989">
    <property type="entry name" value="LGIC_ECD_cation"/>
    <property type="match status" value="1"/>
</dbReference>
<dbReference type="Pfam" id="PF02931">
    <property type="entry name" value="Neur_chan_LBD"/>
    <property type="match status" value="1"/>
</dbReference>
<accession>A0A8S3U8R8</accession>
<feature type="signal peptide" evidence="1">
    <location>
        <begin position="1"/>
        <end position="20"/>
    </location>
</feature>
<dbReference type="OrthoDB" id="6097796at2759"/>
<dbReference type="FunFam" id="2.70.170.10:FF:000028">
    <property type="entry name" value="AcetylCholine Receptor"/>
    <property type="match status" value="1"/>
</dbReference>
<feature type="domain" description="Neurotransmitter-gated ion-channel ligand-binding" evidence="2">
    <location>
        <begin position="26"/>
        <end position="206"/>
    </location>
</feature>
<comment type="caution">
    <text evidence="3">The sequence shown here is derived from an EMBL/GenBank/DDBJ whole genome shotgun (WGS) entry which is preliminary data.</text>
</comment>
<dbReference type="PRINTS" id="PR00252">
    <property type="entry name" value="NRIONCHANNEL"/>
</dbReference>
<organism evidence="3 4">
    <name type="scientific">Mytilus edulis</name>
    <name type="common">Blue mussel</name>
    <dbReference type="NCBI Taxonomy" id="6550"/>
    <lineage>
        <taxon>Eukaryota</taxon>
        <taxon>Metazoa</taxon>
        <taxon>Spiralia</taxon>
        <taxon>Lophotrochozoa</taxon>
        <taxon>Mollusca</taxon>
        <taxon>Bivalvia</taxon>
        <taxon>Autobranchia</taxon>
        <taxon>Pteriomorphia</taxon>
        <taxon>Mytilida</taxon>
        <taxon>Mytiloidea</taxon>
        <taxon>Mytilidae</taxon>
        <taxon>Mytilinae</taxon>
        <taxon>Mytilus</taxon>
    </lineage>
</organism>
<dbReference type="Gene3D" id="2.70.170.10">
    <property type="entry name" value="Neurotransmitter-gated ion-channel ligand-binding domain"/>
    <property type="match status" value="1"/>
</dbReference>
<dbReference type="AlphaFoldDB" id="A0A8S3U8R8"/>
<reference evidence="3" key="1">
    <citation type="submission" date="2021-03" db="EMBL/GenBank/DDBJ databases">
        <authorList>
            <person name="Bekaert M."/>
        </authorList>
    </citation>
    <scope>NUCLEOTIDE SEQUENCE</scope>
</reference>
<dbReference type="PANTHER" id="PTHR18945">
    <property type="entry name" value="NEUROTRANSMITTER GATED ION CHANNEL"/>
    <property type="match status" value="1"/>
</dbReference>
<dbReference type="InterPro" id="IPR006202">
    <property type="entry name" value="Neur_chan_lig-bd"/>
</dbReference>
<dbReference type="Proteomes" id="UP000683360">
    <property type="component" value="Unassembled WGS sequence"/>
</dbReference>
<gene>
    <name evidence="3" type="ORF">MEDL_52209</name>
</gene>
<dbReference type="InterPro" id="IPR036734">
    <property type="entry name" value="Neur_chan_lig-bd_sf"/>
</dbReference>
<dbReference type="SUPFAM" id="SSF63712">
    <property type="entry name" value="Nicotinic receptor ligand binding domain-like"/>
    <property type="match status" value="1"/>
</dbReference>
<protein>
    <recommendedName>
        <fullName evidence="2">Neurotransmitter-gated ion-channel ligand-binding domain-containing protein</fullName>
    </recommendedName>
</protein>
<keyword evidence="1" id="KW-0732">Signal</keyword>
<dbReference type="GO" id="GO:0004888">
    <property type="term" value="F:transmembrane signaling receptor activity"/>
    <property type="evidence" value="ECO:0007669"/>
    <property type="project" value="InterPro"/>
</dbReference>
<evidence type="ECO:0000313" key="3">
    <source>
        <dbReference type="EMBL" id="CAG2239865.1"/>
    </source>
</evidence>
<dbReference type="InterPro" id="IPR006201">
    <property type="entry name" value="Neur_channel"/>
</dbReference>
<sequence length="209" mass="23982">MKSTQLWIFISLFRIAILHSNTDVQSLLTQIFSTNSYNKLIRPSTDQSAPTEVDIRFNLYGINDVNEIDQKLITAGWLSIVWKDDLLTWTPASYNGLYILYLPQDNVWKPDISLQNGFSELEELGSKFIQVLVDSSGYLTWRPSQVFETRCNLDSKYFPFDEHKCDIIFVSWSHSSQDIVLTQTTNGIELSDGLESHGEWEITSSSCHN</sequence>
<feature type="chain" id="PRO_5035789254" description="Neurotransmitter-gated ion-channel ligand-binding domain-containing protein" evidence="1">
    <location>
        <begin position="21"/>
        <end position="209"/>
    </location>
</feature>